<keyword evidence="2" id="KW-0812">Transmembrane</keyword>
<dbReference type="Proteomes" id="UP000334820">
    <property type="component" value="Unassembled WGS sequence"/>
</dbReference>
<accession>A0A5J4K698</accession>
<evidence type="ECO:0000313" key="3">
    <source>
        <dbReference type="EMBL" id="GER82592.1"/>
    </source>
</evidence>
<reference evidence="3 4" key="1">
    <citation type="journal article" date="2019" name="Int. J. Syst. Evol. Microbiol.">
        <title>Thermogemmatispora aurantia sp. nov. and Thermogemmatispora argillosa sp. nov., within the class Ktedonobacteria, and emended description of the genus Thermogemmatispora.</title>
        <authorList>
            <person name="Zheng Y."/>
            <person name="Wang C.M."/>
            <person name="Sakai Y."/>
            <person name="Abe K."/>
            <person name="Yokota A."/>
            <person name="Yabe S."/>
        </authorList>
    </citation>
    <scope>NUCLEOTIDE SEQUENCE [LARGE SCALE GENOMIC DNA]</scope>
    <source>
        <strain evidence="3 4">A1-2</strain>
    </source>
</reference>
<feature type="transmembrane region" description="Helical" evidence="2">
    <location>
        <begin position="72"/>
        <end position="102"/>
    </location>
</feature>
<feature type="transmembrane region" description="Helical" evidence="2">
    <location>
        <begin position="164"/>
        <end position="190"/>
    </location>
</feature>
<evidence type="ECO:0000256" key="1">
    <source>
        <dbReference type="SAM" id="MobiDB-lite"/>
    </source>
</evidence>
<sequence>MGQPFLPGGFAASPLGANTRRSSQEIWSTSLVMAAIFFFILIIFNACSLTAVGDAVGQVAIQMTRGLEQPSLLQVVVSGLLFTLVFSLPQDLLAACVYFGAGRFMSRRLHEMRVIMITACLATLWFMVLDILLSFLFSLISIGIHGGFTAGLDASYFISPYFLIPYFDALALDLCLILIFGLSGCALGALTGRPSQARPMPYPMPAPWPAGWPPPAPTAGPAPYPLQGSYPLYPMQAPLPQGWPPTPASEAKPASEPEAAQEPPTSTSPPS</sequence>
<feature type="transmembrane region" description="Helical" evidence="2">
    <location>
        <begin position="114"/>
        <end position="144"/>
    </location>
</feature>
<name>A0A5J4K698_9CHLR</name>
<protein>
    <submittedName>
        <fullName evidence="3">Uncharacterized protein</fullName>
    </submittedName>
</protein>
<organism evidence="3 4">
    <name type="scientific">Thermogemmatispora aurantia</name>
    <dbReference type="NCBI Taxonomy" id="2045279"/>
    <lineage>
        <taxon>Bacteria</taxon>
        <taxon>Bacillati</taxon>
        <taxon>Chloroflexota</taxon>
        <taxon>Ktedonobacteria</taxon>
        <taxon>Thermogemmatisporales</taxon>
        <taxon>Thermogemmatisporaceae</taxon>
        <taxon>Thermogemmatispora</taxon>
    </lineage>
</organism>
<dbReference type="RefSeq" id="WP_151727422.1">
    <property type="nucleotide sequence ID" value="NZ_BKZV01000001.1"/>
</dbReference>
<feature type="region of interest" description="Disordered" evidence="1">
    <location>
        <begin position="236"/>
        <end position="271"/>
    </location>
</feature>
<evidence type="ECO:0000313" key="4">
    <source>
        <dbReference type="Proteomes" id="UP000334820"/>
    </source>
</evidence>
<keyword evidence="4" id="KW-1185">Reference proteome</keyword>
<feature type="compositionally biased region" description="Low complexity" evidence="1">
    <location>
        <begin position="248"/>
        <end position="265"/>
    </location>
</feature>
<gene>
    <name evidence="3" type="ORF">KTAU_12290</name>
</gene>
<evidence type="ECO:0000256" key="2">
    <source>
        <dbReference type="SAM" id="Phobius"/>
    </source>
</evidence>
<keyword evidence="2" id="KW-0472">Membrane</keyword>
<keyword evidence="2" id="KW-1133">Transmembrane helix</keyword>
<proteinExistence type="predicted"/>
<dbReference type="AlphaFoldDB" id="A0A5J4K698"/>
<dbReference type="EMBL" id="BKZV01000001">
    <property type="protein sequence ID" value="GER82592.1"/>
    <property type="molecule type" value="Genomic_DNA"/>
</dbReference>
<feature type="transmembrane region" description="Helical" evidence="2">
    <location>
        <begin position="30"/>
        <end position="52"/>
    </location>
</feature>
<comment type="caution">
    <text evidence="3">The sequence shown here is derived from an EMBL/GenBank/DDBJ whole genome shotgun (WGS) entry which is preliminary data.</text>
</comment>